<gene>
    <name evidence="12" type="ORF">EV696_11541</name>
</gene>
<evidence type="ECO:0000256" key="1">
    <source>
        <dbReference type="ARBA" id="ARBA00005079"/>
    </source>
</evidence>
<dbReference type="Proteomes" id="UP000295375">
    <property type="component" value="Unassembled WGS sequence"/>
</dbReference>
<evidence type="ECO:0000256" key="10">
    <source>
        <dbReference type="ARBA" id="ARBA00031120"/>
    </source>
</evidence>
<dbReference type="GO" id="GO:0170033">
    <property type="term" value="P:L-amino acid metabolic process"/>
    <property type="evidence" value="ECO:0007669"/>
    <property type="project" value="UniProtKB-ARBA"/>
</dbReference>
<dbReference type="GO" id="GO:1901606">
    <property type="term" value="P:alpha-amino acid catabolic process"/>
    <property type="evidence" value="ECO:0007669"/>
    <property type="project" value="UniProtKB-ARBA"/>
</dbReference>
<evidence type="ECO:0000256" key="6">
    <source>
        <dbReference type="ARBA" id="ARBA00022723"/>
    </source>
</evidence>
<dbReference type="PANTHER" id="PTHR21240:SF27">
    <property type="entry name" value="2-AMINO-3-CARBOXYMUCONATE-6-SEMIALDEHYDE DECARBOXYLASE"/>
    <property type="match status" value="1"/>
</dbReference>
<comment type="subunit">
    <text evidence="3">Monomer.</text>
</comment>
<accession>A0A4V3D711</accession>
<feature type="domain" description="Amidohydrolase-related" evidence="11">
    <location>
        <begin position="4"/>
        <end position="326"/>
    </location>
</feature>
<evidence type="ECO:0000259" key="11">
    <source>
        <dbReference type="Pfam" id="PF04909"/>
    </source>
</evidence>
<comment type="caution">
    <text evidence="12">The sequence shown here is derived from an EMBL/GenBank/DDBJ whole genome shotgun (WGS) entry which is preliminary data.</text>
</comment>
<dbReference type="EMBL" id="SNYM01000015">
    <property type="protein sequence ID" value="TDQ46047.1"/>
    <property type="molecule type" value="Genomic_DNA"/>
</dbReference>
<dbReference type="PANTHER" id="PTHR21240">
    <property type="entry name" value="2-AMINO-3-CARBOXYLMUCONATE-6-SEMIALDEHYDE DECARBOXYLASE"/>
    <property type="match status" value="1"/>
</dbReference>
<evidence type="ECO:0000313" key="13">
    <source>
        <dbReference type="Proteomes" id="UP000295375"/>
    </source>
</evidence>
<name>A0A4V3D711_9GAMM</name>
<dbReference type="EC" id="4.1.1.45" evidence="4"/>
<reference evidence="12 13" key="1">
    <citation type="submission" date="2019-03" db="EMBL/GenBank/DDBJ databases">
        <title>Genomic Encyclopedia of Type Strains, Phase IV (KMG-IV): sequencing the most valuable type-strain genomes for metagenomic binning, comparative biology and taxonomic classification.</title>
        <authorList>
            <person name="Goeker M."/>
        </authorList>
    </citation>
    <scope>NUCLEOTIDE SEQUENCE [LARGE SCALE GENOMIC DNA]</scope>
    <source>
        <strain evidence="12 13">DSM 103792</strain>
    </source>
</reference>
<dbReference type="Pfam" id="PF04909">
    <property type="entry name" value="Amidohydro_2"/>
    <property type="match status" value="1"/>
</dbReference>
<dbReference type="Gene3D" id="3.20.20.140">
    <property type="entry name" value="Metal-dependent hydrolases"/>
    <property type="match status" value="1"/>
</dbReference>
<evidence type="ECO:0000256" key="3">
    <source>
        <dbReference type="ARBA" id="ARBA00011245"/>
    </source>
</evidence>
<keyword evidence="6" id="KW-0479">Metal-binding</keyword>
<keyword evidence="13" id="KW-1185">Reference proteome</keyword>
<dbReference type="InterPro" id="IPR032466">
    <property type="entry name" value="Metal_Hydrolase"/>
</dbReference>
<proteinExistence type="inferred from homology"/>
<sequence>MLTIDIHTHILPENWPNLKERYGYGGFVQLEHCGPGCARMMKDGEFFRQIEHNCWDPKQRITECDSHGVHVQVLSTVPVMFSYWAKPEHTLDLSKILNDHIADCVTAHPKRFVGLGTIPMQDSKLAIQELERCVKELKFPGVQIGSNINGLNLNDPALFDIFAAAQDLGACIFVHPWEVFGRDRLKKYWAPWLVGMPAETALAISSMIFGGVFERLPNLRVAFAHGGGSFPFTIGRLEHGFDVRPDLVAVDNQKSPRDYLDRIYLDTLVHDPLALRYLLDLMGPQKLALGTDYPFPLGELEPGKLIHETCNDELVKARLLHGTALEWMNLGKEQFL</sequence>
<evidence type="ECO:0000256" key="5">
    <source>
        <dbReference type="ARBA" id="ARBA00021214"/>
    </source>
</evidence>
<evidence type="ECO:0000256" key="8">
    <source>
        <dbReference type="ARBA" id="ARBA00022833"/>
    </source>
</evidence>
<dbReference type="GO" id="GO:0170039">
    <property type="term" value="P:proteinogenic amino acid metabolic process"/>
    <property type="evidence" value="ECO:0007669"/>
    <property type="project" value="UniProtKB-ARBA"/>
</dbReference>
<evidence type="ECO:0000256" key="9">
    <source>
        <dbReference type="ARBA" id="ARBA00023239"/>
    </source>
</evidence>
<dbReference type="GO" id="GO:0001760">
    <property type="term" value="F:aminocarboxymuconate-semialdehyde decarboxylase activity"/>
    <property type="evidence" value="ECO:0007669"/>
    <property type="project" value="UniProtKB-EC"/>
</dbReference>
<evidence type="ECO:0000256" key="7">
    <source>
        <dbReference type="ARBA" id="ARBA00022793"/>
    </source>
</evidence>
<dbReference type="GO" id="GO:0016787">
    <property type="term" value="F:hydrolase activity"/>
    <property type="evidence" value="ECO:0007669"/>
    <property type="project" value="InterPro"/>
</dbReference>
<dbReference type="OrthoDB" id="149172at2"/>
<keyword evidence="7" id="KW-0210">Decarboxylase</keyword>
<dbReference type="GO" id="GO:0046872">
    <property type="term" value="F:metal ion binding"/>
    <property type="evidence" value="ECO:0007669"/>
    <property type="project" value="UniProtKB-KW"/>
</dbReference>
<dbReference type="InterPro" id="IPR006680">
    <property type="entry name" value="Amidohydro-rel"/>
</dbReference>
<dbReference type="SUPFAM" id="SSF51556">
    <property type="entry name" value="Metallo-dependent hydrolases"/>
    <property type="match status" value="1"/>
</dbReference>
<evidence type="ECO:0000313" key="12">
    <source>
        <dbReference type="EMBL" id="TDQ46047.1"/>
    </source>
</evidence>
<dbReference type="AlphaFoldDB" id="A0A4V3D711"/>
<protein>
    <recommendedName>
        <fullName evidence="5">2-amino-3-carboxymuconate-6-semialdehyde decarboxylase</fullName>
        <ecNumber evidence="4">4.1.1.45</ecNumber>
    </recommendedName>
    <alternativeName>
        <fullName evidence="10">Picolinate carboxylase</fullName>
    </alternativeName>
</protein>
<keyword evidence="9" id="KW-0456">Lyase</keyword>
<dbReference type="RefSeq" id="WP_133592138.1">
    <property type="nucleotide sequence ID" value="NZ_CP037953.1"/>
</dbReference>
<dbReference type="InterPro" id="IPR032465">
    <property type="entry name" value="ACMSD"/>
</dbReference>
<comment type="similarity">
    <text evidence="2">Belongs to the metallo-dependent hydrolases superfamily. ACMSD family.</text>
</comment>
<keyword evidence="8" id="KW-0862">Zinc</keyword>
<comment type="pathway">
    <text evidence="1">Secondary metabolite metabolism; quinolate metabolism.</text>
</comment>
<dbReference type="FunFam" id="3.20.20.140:FF:000029">
    <property type="entry name" value="2-amino-3-carboxymuconate-6-semialdehyde decarboxylase"/>
    <property type="match status" value="1"/>
</dbReference>
<dbReference type="GO" id="GO:0019748">
    <property type="term" value="P:secondary metabolic process"/>
    <property type="evidence" value="ECO:0007669"/>
    <property type="project" value="TreeGrafter"/>
</dbReference>
<dbReference type="GO" id="GO:0005829">
    <property type="term" value="C:cytosol"/>
    <property type="evidence" value="ECO:0007669"/>
    <property type="project" value="TreeGrafter"/>
</dbReference>
<evidence type="ECO:0000256" key="4">
    <source>
        <dbReference type="ARBA" id="ARBA00012365"/>
    </source>
</evidence>
<organism evidence="12 13">
    <name type="scientific">Permianibacter aggregans</name>
    <dbReference type="NCBI Taxonomy" id="1510150"/>
    <lineage>
        <taxon>Bacteria</taxon>
        <taxon>Pseudomonadati</taxon>
        <taxon>Pseudomonadota</taxon>
        <taxon>Gammaproteobacteria</taxon>
        <taxon>Pseudomonadales</taxon>
        <taxon>Pseudomonadaceae</taxon>
        <taxon>Permianibacter</taxon>
    </lineage>
</organism>
<evidence type="ECO:0000256" key="2">
    <source>
        <dbReference type="ARBA" id="ARBA00005871"/>
    </source>
</evidence>